<keyword evidence="2" id="KW-0813">Transport</keyword>
<feature type="transmembrane region" description="Helical" evidence="7">
    <location>
        <begin position="52"/>
        <end position="75"/>
    </location>
</feature>
<evidence type="ECO:0000256" key="7">
    <source>
        <dbReference type="SAM" id="Phobius"/>
    </source>
</evidence>
<keyword evidence="3 7" id="KW-0812">Transmembrane</keyword>
<feature type="transmembrane region" description="Helical" evidence="7">
    <location>
        <begin position="396"/>
        <end position="416"/>
    </location>
</feature>
<feature type="transmembrane region" description="Helical" evidence="7">
    <location>
        <begin position="178"/>
        <end position="200"/>
    </location>
</feature>
<proteinExistence type="predicted"/>
<dbReference type="GO" id="GO:0016020">
    <property type="term" value="C:membrane"/>
    <property type="evidence" value="ECO:0007669"/>
    <property type="project" value="UniProtKB-SubCell"/>
</dbReference>
<feature type="transmembrane region" description="Helical" evidence="7">
    <location>
        <begin position="266"/>
        <end position="285"/>
    </location>
</feature>
<dbReference type="AlphaFoldDB" id="A0AAD5J884"/>
<feature type="transmembrane region" description="Helical" evidence="7">
    <location>
        <begin position="114"/>
        <end position="134"/>
    </location>
</feature>
<dbReference type="Pfam" id="PF01490">
    <property type="entry name" value="Aa_trans"/>
    <property type="match status" value="1"/>
</dbReference>
<comment type="caution">
    <text evidence="9">The sequence shown here is derived from an EMBL/GenBank/DDBJ whole genome shotgun (WGS) entry which is preliminary data.</text>
</comment>
<sequence length="459" mass="51230">MGEESRDHETPLLHSDFSPKRTGTLWSCTAHIITAVIGSGVLSFAWSVAQLGWIAGPASVICFAIITYVSSSLLADCYRSPDPINGTRNRSYIDAVRVNLGRTQTWFCGLLQNLLFYGTGVAYVITTSTSMRAIQRSNCYHREGHEAPCSYGETIYMLIFGLVQILISQIPDFHSMEWLSIVASIMSFTYCFIGFGLSFAKVIENGRIKGSITGVPEASIADKLWFAFQALGDIAFAYGYGIILLEIQDTLKSPPPENKTMKKASMAAIFIITFFYLCCGCFGYAAFGSLAPGNLLTGFGFYEPYWLIDFANACIVLHLVGAYQIYSQPVFAFGERWFTKKFPTSRFVNNFYTFKNIPPLPPLKINLLRVCFRTAYVASTTAVAMIFPYFNDVLGVLGALNFWPLAIYFPVEMYMVQNKIENWTRKWIVLRTFSLFCFLVTIISLVASIEGLISAKSSS</sequence>
<feature type="transmembrane region" description="Helical" evidence="7">
    <location>
        <begin position="154"/>
        <end position="171"/>
    </location>
</feature>
<keyword evidence="4" id="KW-0029">Amino-acid transport</keyword>
<dbReference type="GO" id="GO:0006865">
    <property type="term" value="P:amino acid transport"/>
    <property type="evidence" value="ECO:0007669"/>
    <property type="project" value="UniProtKB-KW"/>
</dbReference>
<dbReference type="PANTHER" id="PTHR48017">
    <property type="entry name" value="OS05G0424000 PROTEIN-RELATED"/>
    <property type="match status" value="1"/>
</dbReference>
<feature type="transmembrane region" description="Helical" evidence="7">
    <location>
        <begin position="370"/>
        <end position="390"/>
    </location>
</feature>
<evidence type="ECO:0000313" key="10">
    <source>
        <dbReference type="Proteomes" id="UP001064489"/>
    </source>
</evidence>
<evidence type="ECO:0000256" key="6">
    <source>
        <dbReference type="ARBA" id="ARBA00023136"/>
    </source>
</evidence>
<accession>A0AAD5J884</accession>
<dbReference type="InterPro" id="IPR013057">
    <property type="entry name" value="AA_transpt_TM"/>
</dbReference>
<comment type="subcellular location">
    <subcellularLocation>
        <location evidence="1">Membrane</location>
    </subcellularLocation>
</comment>
<evidence type="ECO:0000256" key="3">
    <source>
        <dbReference type="ARBA" id="ARBA00022692"/>
    </source>
</evidence>
<reference evidence="9" key="1">
    <citation type="journal article" date="2022" name="Plant J.">
        <title>Strategies of tolerance reflected in two North American maple genomes.</title>
        <authorList>
            <person name="McEvoy S.L."/>
            <person name="Sezen U.U."/>
            <person name="Trouern-Trend A."/>
            <person name="McMahon S.M."/>
            <person name="Schaberg P.G."/>
            <person name="Yang J."/>
            <person name="Wegrzyn J.L."/>
            <person name="Swenson N.G."/>
        </authorList>
    </citation>
    <scope>NUCLEOTIDE SEQUENCE</scope>
    <source>
        <strain evidence="9">91603</strain>
    </source>
</reference>
<protein>
    <recommendedName>
        <fullName evidence="8">Amino acid transporter transmembrane domain-containing protein</fullName>
    </recommendedName>
</protein>
<feature type="transmembrane region" description="Helical" evidence="7">
    <location>
        <begin position="25"/>
        <end position="46"/>
    </location>
</feature>
<evidence type="ECO:0000259" key="8">
    <source>
        <dbReference type="Pfam" id="PF01490"/>
    </source>
</evidence>
<organism evidence="9 10">
    <name type="scientific">Acer negundo</name>
    <name type="common">Box elder</name>
    <dbReference type="NCBI Taxonomy" id="4023"/>
    <lineage>
        <taxon>Eukaryota</taxon>
        <taxon>Viridiplantae</taxon>
        <taxon>Streptophyta</taxon>
        <taxon>Embryophyta</taxon>
        <taxon>Tracheophyta</taxon>
        <taxon>Spermatophyta</taxon>
        <taxon>Magnoliopsida</taxon>
        <taxon>eudicotyledons</taxon>
        <taxon>Gunneridae</taxon>
        <taxon>Pentapetalae</taxon>
        <taxon>rosids</taxon>
        <taxon>malvids</taxon>
        <taxon>Sapindales</taxon>
        <taxon>Sapindaceae</taxon>
        <taxon>Hippocastanoideae</taxon>
        <taxon>Acereae</taxon>
        <taxon>Acer</taxon>
    </lineage>
</organism>
<keyword evidence="10" id="KW-1185">Reference proteome</keyword>
<evidence type="ECO:0000256" key="4">
    <source>
        <dbReference type="ARBA" id="ARBA00022970"/>
    </source>
</evidence>
<keyword evidence="5 7" id="KW-1133">Transmembrane helix</keyword>
<evidence type="ECO:0000256" key="1">
    <source>
        <dbReference type="ARBA" id="ARBA00004370"/>
    </source>
</evidence>
<gene>
    <name evidence="9" type="ORF">LWI28_026879</name>
</gene>
<evidence type="ECO:0000256" key="2">
    <source>
        <dbReference type="ARBA" id="ARBA00022448"/>
    </source>
</evidence>
<dbReference type="EMBL" id="JAJSOW010000100">
    <property type="protein sequence ID" value="KAI9187332.1"/>
    <property type="molecule type" value="Genomic_DNA"/>
</dbReference>
<reference evidence="9" key="2">
    <citation type="submission" date="2023-02" db="EMBL/GenBank/DDBJ databases">
        <authorList>
            <person name="Swenson N.G."/>
            <person name="Wegrzyn J.L."/>
            <person name="Mcevoy S.L."/>
        </authorList>
    </citation>
    <scope>NUCLEOTIDE SEQUENCE</scope>
    <source>
        <strain evidence="9">91603</strain>
        <tissue evidence="9">Leaf</tissue>
    </source>
</reference>
<evidence type="ECO:0000256" key="5">
    <source>
        <dbReference type="ARBA" id="ARBA00022989"/>
    </source>
</evidence>
<feature type="transmembrane region" description="Helical" evidence="7">
    <location>
        <begin position="305"/>
        <end position="326"/>
    </location>
</feature>
<evidence type="ECO:0000313" key="9">
    <source>
        <dbReference type="EMBL" id="KAI9187332.1"/>
    </source>
</evidence>
<feature type="transmembrane region" description="Helical" evidence="7">
    <location>
        <begin position="428"/>
        <end position="449"/>
    </location>
</feature>
<dbReference type="Proteomes" id="UP001064489">
    <property type="component" value="Chromosome 3"/>
</dbReference>
<keyword evidence="6 7" id="KW-0472">Membrane</keyword>
<name>A0AAD5J884_ACENE</name>
<feature type="domain" description="Amino acid transporter transmembrane" evidence="8">
    <location>
        <begin position="22"/>
        <end position="453"/>
    </location>
</feature>